<dbReference type="EMBL" id="AOHP01000160">
    <property type="protein sequence ID" value="EMF22266.1"/>
    <property type="molecule type" value="Genomic_DNA"/>
</dbReference>
<dbReference type="OrthoDB" id="6962571at2"/>
<accession>M3DM03</accession>
<comment type="caution">
    <text evidence="1">The sequence shown here is derived from an EMBL/GenBank/DDBJ whole genome shotgun (WGS) entry which is preliminary data.</text>
</comment>
<name>M3DM03_STREZ</name>
<dbReference type="Proteomes" id="UP000011732">
    <property type="component" value="Unassembled WGS sequence"/>
</dbReference>
<sequence length="80" mass="8495">MDPALGPHTDRVTGYRTVVNRTGANYGVVLHLGTLGGEFRTALAFGTPSTDPDMVRSVAKALHDRAVSPDAVCRSEAQEI</sequence>
<dbReference type="RefSeq" id="WP_006136341.1">
    <property type="nucleotide sequence ID" value="NZ_AOHP01000160.1"/>
</dbReference>
<protein>
    <submittedName>
        <fullName evidence="1">Uncharacterized protein</fullName>
    </submittedName>
</protein>
<gene>
    <name evidence="1" type="ORF">H114_30642</name>
</gene>
<keyword evidence="2" id="KW-1185">Reference proteome</keyword>
<evidence type="ECO:0000313" key="1">
    <source>
        <dbReference type="EMBL" id="EMF22266.1"/>
    </source>
</evidence>
<reference evidence="1 2" key="1">
    <citation type="journal article" date="2013" name="Genome Announc.">
        <title>Draft Genome Sequence of Streptomyces gancidicus Strain BKS 13-15.</title>
        <authorList>
            <person name="Kumar S."/>
            <person name="Kaur N."/>
            <person name="Singh N.K."/>
            <person name="Raghava G.P."/>
            <person name="Mayilraj S."/>
        </authorList>
    </citation>
    <scope>NUCLEOTIDE SEQUENCE [LARGE SCALE GENOMIC DNA]</scope>
    <source>
        <strain evidence="1 2">BKS 13-15</strain>
    </source>
</reference>
<proteinExistence type="predicted"/>
<evidence type="ECO:0000313" key="2">
    <source>
        <dbReference type="Proteomes" id="UP000011732"/>
    </source>
</evidence>
<dbReference type="PATRIC" id="fig|1284664.3.peg.6126"/>
<organism evidence="1 2">
    <name type="scientific">Streptomyces gancidicus BKS 13-15</name>
    <dbReference type="NCBI Taxonomy" id="1284664"/>
    <lineage>
        <taxon>Bacteria</taxon>
        <taxon>Bacillati</taxon>
        <taxon>Actinomycetota</taxon>
        <taxon>Actinomycetes</taxon>
        <taxon>Kitasatosporales</taxon>
        <taxon>Streptomycetaceae</taxon>
        <taxon>Streptomyces</taxon>
        <taxon>Streptomyces pseudogriseolus group</taxon>
    </lineage>
</organism>
<dbReference type="AlphaFoldDB" id="M3DM03"/>